<keyword evidence="11" id="KW-0697">Rotamase</keyword>
<keyword evidence="15" id="KW-1185">Reference proteome</keyword>
<keyword evidence="7" id="KW-0143">Chaperone</keyword>
<dbReference type="Gene3D" id="1.10.4030.10">
    <property type="entry name" value="Porin chaperone SurA, peptide-binding domain"/>
    <property type="match status" value="1"/>
</dbReference>
<dbReference type="PANTHER" id="PTHR47529">
    <property type="entry name" value="PEPTIDYL-PROLYL CIS-TRANS ISOMERASE D"/>
    <property type="match status" value="1"/>
</dbReference>
<dbReference type="InterPro" id="IPR000297">
    <property type="entry name" value="PPIase_PpiC"/>
</dbReference>
<dbReference type="Proteomes" id="UP000000238">
    <property type="component" value="Chromosome"/>
</dbReference>
<dbReference type="InterPro" id="IPR046357">
    <property type="entry name" value="PPIase_dom_sf"/>
</dbReference>
<evidence type="ECO:0000256" key="5">
    <source>
        <dbReference type="ARBA" id="ARBA00022989"/>
    </source>
</evidence>
<dbReference type="Pfam" id="PF13624">
    <property type="entry name" value="SurA_N_3"/>
    <property type="match status" value="1"/>
</dbReference>
<evidence type="ECO:0000313" key="14">
    <source>
        <dbReference type="EMBL" id="ABC28993.1"/>
    </source>
</evidence>
<name>Q2SK31_HAHCH</name>
<dbReference type="Gene3D" id="3.10.50.40">
    <property type="match status" value="1"/>
</dbReference>
<proteinExistence type="inferred from homology"/>
<dbReference type="KEGG" id="hch:HCH_02164"/>
<dbReference type="OrthoDB" id="9812372at2"/>
<dbReference type="PROSITE" id="PS50198">
    <property type="entry name" value="PPIC_PPIASE_2"/>
    <property type="match status" value="1"/>
</dbReference>
<evidence type="ECO:0000256" key="10">
    <source>
        <dbReference type="ARBA" id="ARBA00042775"/>
    </source>
</evidence>
<dbReference type="eggNOG" id="COG0760">
    <property type="taxonomic scope" value="Bacteria"/>
</dbReference>
<gene>
    <name evidence="14" type="ordered locus">HCH_02164</name>
</gene>
<accession>Q2SK31</accession>
<evidence type="ECO:0000259" key="13">
    <source>
        <dbReference type="PROSITE" id="PS50198"/>
    </source>
</evidence>
<keyword evidence="6 12" id="KW-0472">Membrane</keyword>
<comment type="similarity">
    <text evidence="8">Belongs to the PpiD chaperone family.</text>
</comment>
<dbReference type="PANTHER" id="PTHR47529:SF1">
    <property type="entry name" value="PERIPLASMIC CHAPERONE PPID"/>
    <property type="match status" value="1"/>
</dbReference>
<evidence type="ECO:0000256" key="6">
    <source>
        <dbReference type="ARBA" id="ARBA00023136"/>
    </source>
</evidence>
<dbReference type="GO" id="GO:0005886">
    <property type="term" value="C:plasma membrane"/>
    <property type="evidence" value="ECO:0007669"/>
    <property type="project" value="UniProtKB-SubCell"/>
</dbReference>
<keyword evidence="11 14" id="KW-0413">Isomerase</keyword>
<dbReference type="InterPro" id="IPR027304">
    <property type="entry name" value="Trigger_fact/SurA_dom_sf"/>
</dbReference>
<keyword evidence="2" id="KW-1003">Cell membrane</keyword>
<dbReference type="Pfam" id="PF13616">
    <property type="entry name" value="Rotamase_3"/>
    <property type="match status" value="1"/>
</dbReference>
<evidence type="ECO:0000256" key="11">
    <source>
        <dbReference type="PROSITE-ProRule" id="PRU00278"/>
    </source>
</evidence>
<keyword evidence="5 12" id="KW-1133">Transmembrane helix</keyword>
<evidence type="ECO:0000256" key="4">
    <source>
        <dbReference type="ARBA" id="ARBA00022692"/>
    </source>
</evidence>
<sequence>MLQNIRDNAQGVIAKVIVGLIVMTFAFFGVESIVGGLSGEPEVASVNGEPITKSQFERKFERNRLQAIAGMGENYDPSKIDENKLRKTTLDEFITREVQLQAAREAGFAVSDATINNFITQWPMAQKDGKYDNNQFMEALRRIGMRPMEFRKELSDELLVGQLQSGIAQTSFVIGEELNELLRMERQTRSFSYYRLNAEDVAKDIEISDAEAEEYYNSNKDEFILPERIIVNYIELTRDALVGRAEVSDEEVSERYEQEKKEFLPSEQRRASHILIETSDDVSDEQALAKAQEVEQKLKDGGDFAALAKEFSSDLGSANDGGDLGYAQKGAFVEPFEEKLFSMNVGDISEPVKTEYGYHIIKLNDVKAVEMPSLEESKDRIVKELQEQKADSLFVEVNAKLKDITYTADDLAGPAGELGLTVQTSEPFSREGGQGIFSGPQVVQEAFSADVIEDGHNSQVIDLGREGSLVLRKKELLPSVPQQFAEVKEAIKQKLAVQKAKDTLAAKSEEMVAQLKSGDLAPVSKGADGQQTGWVELNDARRSQAGAADIARLAFKLPKPEEGKPVIEKFETNFGYAVIVLNEVKDNTEDLSEAEQKTYRTFMASRNGQREYNDYNEKIQDAAEIERL</sequence>
<comment type="subcellular location">
    <subcellularLocation>
        <location evidence="1">Cell inner membrane</location>
        <topology evidence="1">Single-pass type II membrane protein</topology>
        <orientation evidence="1">Periplasmic side</orientation>
    </subcellularLocation>
</comment>
<evidence type="ECO:0000256" key="2">
    <source>
        <dbReference type="ARBA" id="ARBA00022475"/>
    </source>
</evidence>
<keyword evidence="3" id="KW-0997">Cell inner membrane</keyword>
<dbReference type="InterPro" id="IPR023058">
    <property type="entry name" value="PPIase_PpiC_CS"/>
</dbReference>
<dbReference type="RefSeq" id="WP_011396063.1">
    <property type="nucleotide sequence ID" value="NC_007645.1"/>
</dbReference>
<evidence type="ECO:0000256" key="7">
    <source>
        <dbReference type="ARBA" id="ARBA00023186"/>
    </source>
</evidence>
<keyword evidence="4 12" id="KW-0812">Transmembrane</keyword>
<dbReference type="AlphaFoldDB" id="Q2SK31"/>
<dbReference type="GO" id="GO:0003755">
    <property type="term" value="F:peptidyl-prolyl cis-trans isomerase activity"/>
    <property type="evidence" value="ECO:0007669"/>
    <property type="project" value="UniProtKB-KW"/>
</dbReference>
<dbReference type="STRING" id="349521.HCH_02164"/>
<dbReference type="InterPro" id="IPR052029">
    <property type="entry name" value="PpiD_chaperone"/>
</dbReference>
<evidence type="ECO:0000313" key="15">
    <source>
        <dbReference type="Proteomes" id="UP000000238"/>
    </source>
</evidence>
<evidence type="ECO:0000256" key="9">
    <source>
        <dbReference type="ARBA" id="ARBA00040743"/>
    </source>
</evidence>
<evidence type="ECO:0000256" key="8">
    <source>
        <dbReference type="ARBA" id="ARBA00038408"/>
    </source>
</evidence>
<dbReference type="HOGENOM" id="CLU_023843_1_1_6"/>
<feature type="domain" description="PpiC" evidence="13">
    <location>
        <begin position="266"/>
        <end position="365"/>
    </location>
</feature>
<protein>
    <recommendedName>
        <fullName evidence="9">Periplasmic chaperone PpiD</fullName>
    </recommendedName>
    <alternativeName>
        <fullName evidence="10">Periplasmic folding chaperone</fullName>
    </alternativeName>
</protein>
<dbReference type="PROSITE" id="PS01096">
    <property type="entry name" value="PPIC_PPIASE_1"/>
    <property type="match status" value="1"/>
</dbReference>
<reference evidence="14 15" key="1">
    <citation type="journal article" date="2005" name="Nucleic Acids Res.">
        <title>Genomic blueprint of Hahella chejuensis, a marine microbe producing an algicidal agent.</title>
        <authorList>
            <person name="Jeong H."/>
            <person name="Yim J.H."/>
            <person name="Lee C."/>
            <person name="Choi S.-H."/>
            <person name="Park Y.K."/>
            <person name="Yoon S.H."/>
            <person name="Hur C.-G."/>
            <person name="Kang H.-Y."/>
            <person name="Kim D."/>
            <person name="Lee H.H."/>
            <person name="Park K.H."/>
            <person name="Park S.-H."/>
            <person name="Park H.-S."/>
            <person name="Lee H.K."/>
            <person name="Oh T.K."/>
            <person name="Kim J.F."/>
        </authorList>
    </citation>
    <scope>NUCLEOTIDE SEQUENCE [LARGE SCALE GENOMIC DNA]</scope>
    <source>
        <strain evidence="14 15">KCTC 2396</strain>
    </source>
</reference>
<evidence type="ECO:0000256" key="1">
    <source>
        <dbReference type="ARBA" id="ARBA00004382"/>
    </source>
</evidence>
<evidence type="ECO:0000256" key="3">
    <source>
        <dbReference type="ARBA" id="ARBA00022519"/>
    </source>
</evidence>
<feature type="transmembrane region" description="Helical" evidence="12">
    <location>
        <begin position="12"/>
        <end position="30"/>
    </location>
</feature>
<dbReference type="SUPFAM" id="SSF109998">
    <property type="entry name" value="Triger factor/SurA peptide-binding domain-like"/>
    <property type="match status" value="1"/>
</dbReference>
<dbReference type="SUPFAM" id="SSF54534">
    <property type="entry name" value="FKBP-like"/>
    <property type="match status" value="1"/>
</dbReference>
<evidence type="ECO:0000256" key="12">
    <source>
        <dbReference type="SAM" id="Phobius"/>
    </source>
</evidence>
<dbReference type="EMBL" id="CP000155">
    <property type="protein sequence ID" value="ABC28993.1"/>
    <property type="molecule type" value="Genomic_DNA"/>
</dbReference>
<organism evidence="14 15">
    <name type="scientific">Hahella chejuensis (strain KCTC 2396)</name>
    <dbReference type="NCBI Taxonomy" id="349521"/>
    <lineage>
        <taxon>Bacteria</taxon>
        <taxon>Pseudomonadati</taxon>
        <taxon>Pseudomonadota</taxon>
        <taxon>Gammaproteobacteria</taxon>
        <taxon>Oceanospirillales</taxon>
        <taxon>Hahellaceae</taxon>
        <taxon>Hahella</taxon>
    </lineage>
</organism>